<sequence>MHKLFGAYSICAYLCGVVTAHQYKLHVTHITKIRQ</sequence>
<reference evidence="1" key="1">
    <citation type="journal article" date="2021" name="Proc. Natl. Acad. Sci. U.S.A.">
        <title>A Catalog of Tens of Thousands of Viruses from Human Metagenomes Reveals Hidden Associations with Chronic Diseases.</title>
        <authorList>
            <person name="Tisza M.J."/>
            <person name="Buck C.B."/>
        </authorList>
    </citation>
    <scope>NUCLEOTIDE SEQUENCE</scope>
    <source>
        <strain evidence="1">CtFNi10</strain>
    </source>
</reference>
<organism evidence="1">
    <name type="scientific">Myoviridae sp. ctFNi10</name>
    <dbReference type="NCBI Taxonomy" id="2825067"/>
    <lineage>
        <taxon>Viruses</taxon>
        <taxon>Duplodnaviria</taxon>
        <taxon>Heunggongvirae</taxon>
        <taxon>Uroviricota</taxon>
        <taxon>Caudoviricetes</taxon>
    </lineage>
</organism>
<evidence type="ECO:0000313" key="1">
    <source>
        <dbReference type="EMBL" id="DAF86773.1"/>
    </source>
</evidence>
<name>A0A8S5TX27_9CAUD</name>
<accession>A0A8S5TX27</accession>
<proteinExistence type="predicted"/>
<dbReference type="EMBL" id="BK015952">
    <property type="protein sequence ID" value="DAF86773.1"/>
    <property type="molecule type" value="Genomic_DNA"/>
</dbReference>
<protein>
    <submittedName>
        <fullName evidence="1">Uncharacterized protein</fullName>
    </submittedName>
</protein>